<accession>A0A392RFI1</accession>
<name>A0A392RFI1_9FABA</name>
<dbReference type="EMBL" id="LXQA010219337">
    <property type="protein sequence ID" value="MCI35009.1"/>
    <property type="molecule type" value="Genomic_DNA"/>
</dbReference>
<comment type="caution">
    <text evidence="1">The sequence shown here is derived from an EMBL/GenBank/DDBJ whole genome shotgun (WGS) entry which is preliminary data.</text>
</comment>
<dbReference type="AlphaFoldDB" id="A0A392RFI1"/>
<feature type="non-terminal residue" evidence="1">
    <location>
        <position position="70"/>
    </location>
</feature>
<keyword evidence="2" id="KW-1185">Reference proteome</keyword>
<protein>
    <submittedName>
        <fullName evidence="1">Uncharacterized protein</fullName>
    </submittedName>
</protein>
<dbReference type="Proteomes" id="UP000265520">
    <property type="component" value="Unassembled WGS sequence"/>
</dbReference>
<organism evidence="1 2">
    <name type="scientific">Trifolium medium</name>
    <dbReference type="NCBI Taxonomy" id="97028"/>
    <lineage>
        <taxon>Eukaryota</taxon>
        <taxon>Viridiplantae</taxon>
        <taxon>Streptophyta</taxon>
        <taxon>Embryophyta</taxon>
        <taxon>Tracheophyta</taxon>
        <taxon>Spermatophyta</taxon>
        <taxon>Magnoliopsida</taxon>
        <taxon>eudicotyledons</taxon>
        <taxon>Gunneridae</taxon>
        <taxon>Pentapetalae</taxon>
        <taxon>rosids</taxon>
        <taxon>fabids</taxon>
        <taxon>Fabales</taxon>
        <taxon>Fabaceae</taxon>
        <taxon>Papilionoideae</taxon>
        <taxon>50 kb inversion clade</taxon>
        <taxon>NPAAA clade</taxon>
        <taxon>Hologalegina</taxon>
        <taxon>IRL clade</taxon>
        <taxon>Trifolieae</taxon>
        <taxon>Trifolium</taxon>
    </lineage>
</organism>
<reference evidence="1 2" key="1">
    <citation type="journal article" date="2018" name="Front. Plant Sci.">
        <title>Red Clover (Trifolium pratense) and Zigzag Clover (T. medium) - A Picture of Genomic Similarities and Differences.</title>
        <authorList>
            <person name="Dluhosova J."/>
            <person name="Istvanek J."/>
            <person name="Nedelnik J."/>
            <person name="Repkova J."/>
        </authorList>
    </citation>
    <scope>NUCLEOTIDE SEQUENCE [LARGE SCALE GENOMIC DNA]</scope>
    <source>
        <strain evidence="2">cv. 10/8</strain>
        <tissue evidence="1">Leaf</tissue>
    </source>
</reference>
<proteinExistence type="predicted"/>
<evidence type="ECO:0000313" key="1">
    <source>
        <dbReference type="EMBL" id="MCI35009.1"/>
    </source>
</evidence>
<evidence type="ECO:0000313" key="2">
    <source>
        <dbReference type="Proteomes" id="UP000265520"/>
    </source>
</evidence>
<sequence>MGSPPLSCNEQAQTCSHTIGVWQARPVLRRTELHLWSSKNQWMWRSALPTNSKETGLLAASLDDHLHLSG</sequence>